<comment type="subcellular location">
    <subcellularLocation>
        <location evidence="1">Membrane</location>
        <topology evidence="1">Multi-pass membrane protein</topology>
    </subcellularLocation>
</comment>
<proteinExistence type="predicted"/>
<evidence type="ECO:0000256" key="3">
    <source>
        <dbReference type="ARBA" id="ARBA00022692"/>
    </source>
</evidence>
<keyword evidence="8" id="KW-1185">Reference proteome</keyword>
<dbReference type="PIRSF" id="PIRSF006060">
    <property type="entry name" value="AA_transporter"/>
    <property type="match status" value="1"/>
</dbReference>
<dbReference type="EMBL" id="MU004190">
    <property type="protein sequence ID" value="KAF2494614.1"/>
    <property type="molecule type" value="Genomic_DNA"/>
</dbReference>
<organism evidence="7 8">
    <name type="scientific">Lophium mytilinum</name>
    <dbReference type="NCBI Taxonomy" id="390894"/>
    <lineage>
        <taxon>Eukaryota</taxon>
        <taxon>Fungi</taxon>
        <taxon>Dikarya</taxon>
        <taxon>Ascomycota</taxon>
        <taxon>Pezizomycotina</taxon>
        <taxon>Dothideomycetes</taxon>
        <taxon>Pleosporomycetidae</taxon>
        <taxon>Mytilinidiales</taxon>
        <taxon>Mytilinidiaceae</taxon>
        <taxon>Lophium</taxon>
    </lineage>
</organism>
<dbReference type="GO" id="GO:0016020">
    <property type="term" value="C:membrane"/>
    <property type="evidence" value="ECO:0007669"/>
    <property type="project" value="UniProtKB-SubCell"/>
</dbReference>
<feature type="transmembrane region" description="Helical" evidence="6">
    <location>
        <begin position="151"/>
        <end position="171"/>
    </location>
</feature>
<sequence length="500" mass="54978">MHHNGGTLEVRCQSLEPELANLAQRYINFISAINFGFILQCSWEATALTFQFALLNGGPAAIIYGSMFAGVGTTIVVLSLAEIASIDPAVGAQYRWSAKYAPKWNEFFGLMQGWITVFAWICTVTSSPAILSNVVAGLVIFNFPDYVPERWHLTLVMWAFTIIPFIANFWFRRLLNPLEAIGAVLHVLFFFITIIILAVLAKRSTADYVFTTLTHDVSGWTDPAVAWGIGLLTVTFPLSGFDGVLHMSDEVQQPKIRVPRSMVAAVVMNSVMSCAFVVCLLFTIGDVDKVAGSPTGLPIIEVFYEATGSKGATNLFIVVFAVILLIAFFNVFASVSRLVWAFSRDNGLPFSSFFGKVNTRLKMPLNALSLVGICTLLLALINIGSATAFNAFISIVALGLYVSYILPILFFLITRLSKNKPIYGPFRLGAWGIPLNIFALCYIVFIVIWTPFPTTLPVTRDTMNYAGPIMGAIILGGLIDWVFSGRKRFQVPIAPEKLEL</sequence>
<feature type="transmembrane region" description="Helical" evidence="6">
    <location>
        <begin position="107"/>
        <end position="131"/>
    </location>
</feature>
<feature type="transmembrane region" description="Helical" evidence="6">
    <location>
        <begin position="464"/>
        <end position="483"/>
    </location>
</feature>
<evidence type="ECO:0000256" key="6">
    <source>
        <dbReference type="SAM" id="Phobius"/>
    </source>
</evidence>
<evidence type="ECO:0000313" key="7">
    <source>
        <dbReference type="EMBL" id="KAF2494614.1"/>
    </source>
</evidence>
<dbReference type="PANTHER" id="PTHR45649">
    <property type="entry name" value="AMINO-ACID PERMEASE BAT1"/>
    <property type="match status" value="1"/>
</dbReference>
<dbReference type="Proteomes" id="UP000799750">
    <property type="component" value="Unassembled WGS sequence"/>
</dbReference>
<name>A0A6A6QR10_9PEZI</name>
<feature type="transmembrane region" description="Helical" evidence="6">
    <location>
        <begin position="433"/>
        <end position="452"/>
    </location>
</feature>
<evidence type="ECO:0000256" key="4">
    <source>
        <dbReference type="ARBA" id="ARBA00022989"/>
    </source>
</evidence>
<accession>A0A6A6QR10</accession>
<dbReference type="OrthoDB" id="3257095at2759"/>
<feature type="transmembrane region" description="Helical" evidence="6">
    <location>
        <begin position="183"/>
        <end position="204"/>
    </location>
</feature>
<dbReference type="PANTHER" id="PTHR45649:SF5">
    <property type="entry name" value="GABA TRANSPORTER (EUROFUNG)-RELATED"/>
    <property type="match status" value="1"/>
</dbReference>
<keyword evidence="3 6" id="KW-0812">Transmembrane</keyword>
<keyword evidence="5 6" id="KW-0472">Membrane</keyword>
<keyword evidence="4 6" id="KW-1133">Transmembrane helix</keyword>
<reference evidence="7" key="1">
    <citation type="journal article" date="2020" name="Stud. Mycol.">
        <title>101 Dothideomycetes genomes: a test case for predicting lifestyles and emergence of pathogens.</title>
        <authorList>
            <person name="Haridas S."/>
            <person name="Albert R."/>
            <person name="Binder M."/>
            <person name="Bloem J."/>
            <person name="Labutti K."/>
            <person name="Salamov A."/>
            <person name="Andreopoulos B."/>
            <person name="Baker S."/>
            <person name="Barry K."/>
            <person name="Bills G."/>
            <person name="Bluhm B."/>
            <person name="Cannon C."/>
            <person name="Castanera R."/>
            <person name="Culley D."/>
            <person name="Daum C."/>
            <person name="Ezra D."/>
            <person name="Gonzalez J."/>
            <person name="Henrissat B."/>
            <person name="Kuo A."/>
            <person name="Liang C."/>
            <person name="Lipzen A."/>
            <person name="Lutzoni F."/>
            <person name="Magnuson J."/>
            <person name="Mondo S."/>
            <person name="Nolan M."/>
            <person name="Ohm R."/>
            <person name="Pangilinan J."/>
            <person name="Park H.-J."/>
            <person name="Ramirez L."/>
            <person name="Alfaro M."/>
            <person name="Sun H."/>
            <person name="Tritt A."/>
            <person name="Yoshinaga Y."/>
            <person name="Zwiers L.-H."/>
            <person name="Turgeon B."/>
            <person name="Goodwin S."/>
            <person name="Spatafora J."/>
            <person name="Crous P."/>
            <person name="Grigoriev I."/>
        </authorList>
    </citation>
    <scope>NUCLEOTIDE SEQUENCE</scope>
    <source>
        <strain evidence="7">CBS 269.34</strain>
    </source>
</reference>
<dbReference type="Pfam" id="PF13520">
    <property type="entry name" value="AA_permease_2"/>
    <property type="match status" value="1"/>
</dbReference>
<feature type="transmembrane region" description="Helical" evidence="6">
    <location>
        <begin position="389"/>
        <end position="413"/>
    </location>
</feature>
<evidence type="ECO:0000256" key="1">
    <source>
        <dbReference type="ARBA" id="ARBA00004141"/>
    </source>
</evidence>
<gene>
    <name evidence="7" type="ORF">BU16DRAFT_589579</name>
</gene>
<feature type="transmembrane region" description="Helical" evidence="6">
    <location>
        <begin position="61"/>
        <end position="86"/>
    </location>
</feature>
<feature type="transmembrane region" description="Helical" evidence="6">
    <location>
        <begin position="262"/>
        <end position="284"/>
    </location>
</feature>
<evidence type="ECO:0000256" key="5">
    <source>
        <dbReference type="ARBA" id="ARBA00023136"/>
    </source>
</evidence>
<dbReference type="GO" id="GO:0022857">
    <property type="term" value="F:transmembrane transporter activity"/>
    <property type="evidence" value="ECO:0007669"/>
    <property type="project" value="InterPro"/>
</dbReference>
<dbReference type="AlphaFoldDB" id="A0A6A6QR10"/>
<evidence type="ECO:0000313" key="8">
    <source>
        <dbReference type="Proteomes" id="UP000799750"/>
    </source>
</evidence>
<evidence type="ECO:0000256" key="2">
    <source>
        <dbReference type="ARBA" id="ARBA00022448"/>
    </source>
</evidence>
<feature type="transmembrane region" description="Helical" evidence="6">
    <location>
        <begin position="363"/>
        <end position="383"/>
    </location>
</feature>
<dbReference type="PRINTS" id="PR00173">
    <property type="entry name" value="EDTRNSPORT"/>
</dbReference>
<protein>
    <submittedName>
        <fullName evidence="7">Amino acid transporter</fullName>
    </submittedName>
</protein>
<feature type="transmembrane region" description="Helical" evidence="6">
    <location>
        <begin position="224"/>
        <end position="241"/>
    </location>
</feature>
<dbReference type="Gene3D" id="1.20.1740.10">
    <property type="entry name" value="Amino acid/polyamine transporter I"/>
    <property type="match status" value="1"/>
</dbReference>
<dbReference type="InterPro" id="IPR002293">
    <property type="entry name" value="AA/rel_permease1"/>
</dbReference>
<feature type="transmembrane region" description="Helical" evidence="6">
    <location>
        <begin position="315"/>
        <end position="342"/>
    </location>
</feature>
<keyword evidence="2" id="KW-0813">Transport</keyword>